<sequence length="200" mass="22315">SFRKDSILLKGTVALVGMLETVHSVLLWFYLYSKTVSGFGEVQELIEADWVLSWILIISGLIAFIVQIFFIYQAYKLVSNFWYITVFFPAALAQLGLGSALAILIHSVQILDLSQHLKNFAVVSLALPAVVDLANTIVLFKIQKSMKTIDRLIIWTIETGTITSLFAVIQLILVLSSKSLAFLLFSFQISEVYSTAFLAL</sequence>
<dbReference type="PANTHER" id="PTHR40465">
    <property type="entry name" value="CHROMOSOME 1, WHOLE GENOME SHOTGUN SEQUENCE"/>
    <property type="match status" value="1"/>
</dbReference>
<evidence type="ECO:0000313" key="4">
    <source>
        <dbReference type="Proteomes" id="UP000297245"/>
    </source>
</evidence>
<feature type="transmembrane region" description="Helical" evidence="1">
    <location>
        <begin position="7"/>
        <end position="31"/>
    </location>
</feature>
<dbReference type="EMBL" id="ML179390">
    <property type="protein sequence ID" value="THU88912.1"/>
    <property type="molecule type" value="Genomic_DNA"/>
</dbReference>
<feature type="transmembrane region" description="Helical" evidence="1">
    <location>
        <begin position="81"/>
        <end position="108"/>
    </location>
</feature>
<keyword evidence="1" id="KW-0472">Membrane</keyword>
<feature type="transmembrane region" description="Helical" evidence="1">
    <location>
        <begin position="152"/>
        <end position="173"/>
    </location>
</feature>
<feature type="domain" description="DUF6534" evidence="2">
    <location>
        <begin position="129"/>
        <end position="199"/>
    </location>
</feature>
<dbReference type="OrthoDB" id="2535105at2759"/>
<feature type="transmembrane region" description="Helical" evidence="1">
    <location>
        <begin position="51"/>
        <end position="72"/>
    </location>
</feature>
<feature type="transmembrane region" description="Helical" evidence="1">
    <location>
        <begin position="120"/>
        <end position="140"/>
    </location>
</feature>
<organism evidence="3 4">
    <name type="scientific">Dendrothele bispora (strain CBS 962.96)</name>
    <dbReference type="NCBI Taxonomy" id="1314807"/>
    <lineage>
        <taxon>Eukaryota</taxon>
        <taxon>Fungi</taxon>
        <taxon>Dikarya</taxon>
        <taxon>Basidiomycota</taxon>
        <taxon>Agaricomycotina</taxon>
        <taxon>Agaricomycetes</taxon>
        <taxon>Agaricomycetidae</taxon>
        <taxon>Agaricales</taxon>
        <taxon>Agaricales incertae sedis</taxon>
        <taxon>Dendrothele</taxon>
    </lineage>
</organism>
<dbReference type="AlphaFoldDB" id="A0A4S8LIF9"/>
<name>A0A4S8LIF9_DENBC</name>
<dbReference type="InterPro" id="IPR045339">
    <property type="entry name" value="DUF6534"/>
</dbReference>
<dbReference type="Pfam" id="PF20152">
    <property type="entry name" value="DUF6534"/>
    <property type="match status" value="1"/>
</dbReference>
<accession>A0A4S8LIF9</accession>
<reference evidence="3 4" key="1">
    <citation type="journal article" date="2019" name="Nat. Ecol. Evol.">
        <title>Megaphylogeny resolves global patterns of mushroom evolution.</title>
        <authorList>
            <person name="Varga T."/>
            <person name="Krizsan K."/>
            <person name="Foldi C."/>
            <person name="Dima B."/>
            <person name="Sanchez-Garcia M."/>
            <person name="Sanchez-Ramirez S."/>
            <person name="Szollosi G.J."/>
            <person name="Szarkandi J.G."/>
            <person name="Papp V."/>
            <person name="Albert L."/>
            <person name="Andreopoulos W."/>
            <person name="Angelini C."/>
            <person name="Antonin V."/>
            <person name="Barry K.W."/>
            <person name="Bougher N.L."/>
            <person name="Buchanan P."/>
            <person name="Buyck B."/>
            <person name="Bense V."/>
            <person name="Catcheside P."/>
            <person name="Chovatia M."/>
            <person name="Cooper J."/>
            <person name="Damon W."/>
            <person name="Desjardin D."/>
            <person name="Finy P."/>
            <person name="Geml J."/>
            <person name="Haridas S."/>
            <person name="Hughes K."/>
            <person name="Justo A."/>
            <person name="Karasinski D."/>
            <person name="Kautmanova I."/>
            <person name="Kiss B."/>
            <person name="Kocsube S."/>
            <person name="Kotiranta H."/>
            <person name="LaButti K.M."/>
            <person name="Lechner B.E."/>
            <person name="Liimatainen K."/>
            <person name="Lipzen A."/>
            <person name="Lukacs Z."/>
            <person name="Mihaltcheva S."/>
            <person name="Morgado L.N."/>
            <person name="Niskanen T."/>
            <person name="Noordeloos M.E."/>
            <person name="Ohm R.A."/>
            <person name="Ortiz-Santana B."/>
            <person name="Ovrebo C."/>
            <person name="Racz N."/>
            <person name="Riley R."/>
            <person name="Savchenko A."/>
            <person name="Shiryaev A."/>
            <person name="Soop K."/>
            <person name="Spirin V."/>
            <person name="Szebenyi C."/>
            <person name="Tomsovsky M."/>
            <person name="Tulloss R.E."/>
            <person name="Uehling J."/>
            <person name="Grigoriev I.V."/>
            <person name="Vagvolgyi C."/>
            <person name="Papp T."/>
            <person name="Martin F.M."/>
            <person name="Miettinen O."/>
            <person name="Hibbett D.S."/>
            <person name="Nagy L.G."/>
        </authorList>
    </citation>
    <scope>NUCLEOTIDE SEQUENCE [LARGE SCALE GENOMIC DNA]</scope>
    <source>
        <strain evidence="3 4">CBS 962.96</strain>
    </source>
</reference>
<feature type="non-terminal residue" evidence="3">
    <location>
        <position position="1"/>
    </location>
</feature>
<keyword evidence="4" id="KW-1185">Reference proteome</keyword>
<protein>
    <recommendedName>
        <fullName evidence="2">DUF6534 domain-containing protein</fullName>
    </recommendedName>
</protein>
<keyword evidence="1" id="KW-0812">Transmembrane</keyword>
<evidence type="ECO:0000313" key="3">
    <source>
        <dbReference type="EMBL" id="THU88912.1"/>
    </source>
</evidence>
<dbReference type="PANTHER" id="PTHR40465:SF1">
    <property type="entry name" value="DUF6534 DOMAIN-CONTAINING PROTEIN"/>
    <property type="match status" value="1"/>
</dbReference>
<dbReference type="Proteomes" id="UP000297245">
    <property type="component" value="Unassembled WGS sequence"/>
</dbReference>
<evidence type="ECO:0000259" key="2">
    <source>
        <dbReference type="Pfam" id="PF20152"/>
    </source>
</evidence>
<gene>
    <name evidence="3" type="ORF">K435DRAFT_803180</name>
</gene>
<proteinExistence type="predicted"/>
<keyword evidence="1" id="KW-1133">Transmembrane helix</keyword>
<evidence type="ECO:0000256" key="1">
    <source>
        <dbReference type="SAM" id="Phobius"/>
    </source>
</evidence>